<dbReference type="AlphaFoldDB" id="A0A5N7BVI1"/>
<name>A0A5N7BVI1_PETAA</name>
<reference evidence="1" key="1">
    <citation type="submission" date="2019-04" db="EMBL/GenBank/DDBJ databases">
        <title>Friends and foes A comparative genomics studyof 23 Aspergillus species from section Flavi.</title>
        <authorList>
            <consortium name="DOE Joint Genome Institute"/>
            <person name="Kjaerbolling I."/>
            <person name="Vesth T."/>
            <person name="Frisvad J.C."/>
            <person name="Nybo J.L."/>
            <person name="Theobald S."/>
            <person name="Kildgaard S."/>
            <person name="Isbrandt T."/>
            <person name="Kuo A."/>
            <person name="Sato A."/>
            <person name="Lyhne E.K."/>
            <person name="Kogle M.E."/>
            <person name="Wiebenga A."/>
            <person name="Kun R.S."/>
            <person name="Lubbers R.J."/>
            <person name="Makela M.R."/>
            <person name="Barry K."/>
            <person name="Chovatia M."/>
            <person name="Clum A."/>
            <person name="Daum C."/>
            <person name="Haridas S."/>
            <person name="He G."/>
            <person name="LaButti K."/>
            <person name="Lipzen A."/>
            <person name="Mondo S."/>
            <person name="Riley R."/>
            <person name="Salamov A."/>
            <person name="Simmons B.A."/>
            <person name="Magnuson J.K."/>
            <person name="Henrissat B."/>
            <person name="Mortensen U.H."/>
            <person name="Larsen T.O."/>
            <person name="Devries R.P."/>
            <person name="Grigoriev I.V."/>
            <person name="Machida M."/>
            <person name="Baker S.E."/>
            <person name="Andersen M.R."/>
        </authorList>
    </citation>
    <scope>NUCLEOTIDE SEQUENCE [LARGE SCALE GENOMIC DNA]</scope>
    <source>
        <strain evidence="1">IBT 14317</strain>
    </source>
</reference>
<dbReference type="Proteomes" id="UP000326877">
    <property type="component" value="Unassembled WGS sequence"/>
</dbReference>
<gene>
    <name evidence="1" type="ORF">BDV23DRAFT_187901</name>
</gene>
<dbReference type="OrthoDB" id="37659at2759"/>
<sequence>MVKIYLAVSSDSGVFKHWGIFLDEPQESDKIVLQVRGSDGRFRYEPESGNARRLVGLEELVYLFDVEDSKTGIVRAIARELPVRSEVHGWNCQDWVLDFLEKLEEEGIVSKTDMGYEGRKDYVRGQLEGLV</sequence>
<dbReference type="Pfam" id="PF20174">
    <property type="entry name" value="DUF6540"/>
    <property type="match status" value="1"/>
</dbReference>
<dbReference type="EMBL" id="ML735325">
    <property type="protein sequence ID" value="KAE8385830.1"/>
    <property type="molecule type" value="Genomic_DNA"/>
</dbReference>
<organism evidence="1">
    <name type="scientific">Petromyces alliaceus</name>
    <name type="common">Aspergillus alliaceus</name>
    <dbReference type="NCBI Taxonomy" id="209559"/>
    <lineage>
        <taxon>Eukaryota</taxon>
        <taxon>Fungi</taxon>
        <taxon>Dikarya</taxon>
        <taxon>Ascomycota</taxon>
        <taxon>Pezizomycotina</taxon>
        <taxon>Eurotiomycetes</taxon>
        <taxon>Eurotiomycetidae</taxon>
        <taxon>Eurotiales</taxon>
        <taxon>Aspergillaceae</taxon>
        <taxon>Aspergillus</taxon>
        <taxon>Aspergillus subgen. Circumdati</taxon>
    </lineage>
</organism>
<evidence type="ECO:0000313" key="1">
    <source>
        <dbReference type="EMBL" id="KAE8385830.1"/>
    </source>
</evidence>
<protein>
    <submittedName>
        <fullName evidence="1">Uncharacterized protein</fullName>
    </submittedName>
</protein>
<dbReference type="InterPro" id="IPR046670">
    <property type="entry name" value="DUF6540"/>
</dbReference>
<accession>A0A5N7BVI1</accession>
<proteinExistence type="predicted"/>